<reference evidence="1" key="1">
    <citation type="submission" date="2021-01" db="EMBL/GenBank/DDBJ databases">
        <title>Marivirga sp. nov., isolated from intertidal surface sediments.</title>
        <authorList>
            <person name="Zhang M."/>
        </authorList>
    </citation>
    <scope>NUCLEOTIDE SEQUENCE</scope>
    <source>
        <strain evidence="1">SM1354</strain>
    </source>
</reference>
<sequence>MNAPTATITDKGDYLIVTEIGERTSLLDIVEDVKTVYEAAKAYDNKYLLVDFHQVNNIVPQTDAFNLVRIFESKFPDLSDLTFSYITNDESLQLVKFWEHISNQRGFKIKVFTNFDEAQNWLISEITKVA</sequence>
<gene>
    <name evidence="1" type="ORF">JKP34_12130</name>
</gene>
<protein>
    <recommendedName>
        <fullName evidence="3">STAS/SEC14 domain-containing protein</fullName>
    </recommendedName>
</protein>
<dbReference type="Proteomes" id="UP000642920">
    <property type="component" value="Unassembled WGS sequence"/>
</dbReference>
<proteinExistence type="predicted"/>
<accession>A0A937AGF3</accession>
<name>A0A937AGF3_9BACT</name>
<evidence type="ECO:0000313" key="1">
    <source>
        <dbReference type="EMBL" id="MBL0766004.1"/>
    </source>
</evidence>
<dbReference type="AlphaFoldDB" id="A0A937AGF3"/>
<comment type="caution">
    <text evidence="1">The sequence shown here is derived from an EMBL/GenBank/DDBJ whole genome shotgun (WGS) entry which is preliminary data.</text>
</comment>
<evidence type="ECO:0000313" key="2">
    <source>
        <dbReference type="Proteomes" id="UP000642920"/>
    </source>
</evidence>
<dbReference type="RefSeq" id="WP_201921716.1">
    <property type="nucleotide sequence ID" value="NZ_JAERQG010000003.1"/>
</dbReference>
<organism evidence="1 2">
    <name type="scientific">Marivirga atlantica</name>
    <dbReference type="NCBI Taxonomy" id="1548457"/>
    <lineage>
        <taxon>Bacteria</taxon>
        <taxon>Pseudomonadati</taxon>
        <taxon>Bacteroidota</taxon>
        <taxon>Cytophagia</taxon>
        <taxon>Cytophagales</taxon>
        <taxon>Marivirgaceae</taxon>
        <taxon>Marivirga</taxon>
    </lineage>
</organism>
<keyword evidence="2" id="KW-1185">Reference proteome</keyword>
<evidence type="ECO:0008006" key="3">
    <source>
        <dbReference type="Google" id="ProtNLM"/>
    </source>
</evidence>
<dbReference type="EMBL" id="JAERQG010000003">
    <property type="protein sequence ID" value="MBL0766004.1"/>
    <property type="molecule type" value="Genomic_DNA"/>
</dbReference>